<sequence>MLPLAPPHASSHPHDLNGKSVLNDLKRGEVATATRQQRRKSPAAAATGPSCPSKPPVPRRGALARAPRGLQGLDSMPAVEGLQFPPGWAPALKVYGKRPGPWNPGSPGVDSAVGAFSKWRDRRPGTQCCFMTDNQLPTPPSLHRLKCQPHGTLIVASQAAKSNNSLFIAVQALERIVVGAVPSERGERGYRGGHDVRAGKLLVRLGTSDGNLMQADYEVPFPHISLFANAQRNSDGMLIPSTSPVLCFIAVNMVPAPDHHGQDALRPWQPRCKDDKHLELTRTQHTEHHRHGTSKALCFPSLRDIAAVDPSLDPDRDPLAGSHTARTSQPMSHPFHSSILRRLTLAGHIQPPSPHHTAASIPLSVLTSADMDTAAIFGLVSVTVGNDIDTDIRPS</sequence>
<dbReference type="EMBL" id="JAWRVI010000003">
    <property type="protein sequence ID" value="KAK4094588.1"/>
    <property type="molecule type" value="Genomic_DNA"/>
</dbReference>
<name>A0ABR0CDT0_PURLI</name>
<protein>
    <submittedName>
        <fullName evidence="2">Uncharacterized protein</fullName>
    </submittedName>
</protein>
<organism evidence="2 3">
    <name type="scientific">Purpureocillium lilacinum</name>
    <name type="common">Paecilomyces lilacinus</name>
    <dbReference type="NCBI Taxonomy" id="33203"/>
    <lineage>
        <taxon>Eukaryota</taxon>
        <taxon>Fungi</taxon>
        <taxon>Dikarya</taxon>
        <taxon>Ascomycota</taxon>
        <taxon>Pezizomycotina</taxon>
        <taxon>Sordariomycetes</taxon>
        <taxon>Hypocreomycetidae</taxon>
        <taxon>Hypocreales</taxon>
        <taxon>Ophiocordycipitaceae</taxon>
        <taxon>Purpureocillium</taxon>
    </lineage>
</organism>
<comment type="caution">
    <text evidence="2">The sequence shown here is derived from an EMBL/GenBank/DDBJ whole genome shotgun (WGS) entry which is preliminary data.</text>
</comment>
<reference evidence="2 3" key="1">
    <citation type="journal article" date="2024" name="Microbiol. Resour. Announc.">
        <title>Genome annotations for the ascomycete fungi Trichoderma harzianum, Trichoderma aggressivum, and Purpureocillium lilacinum.</title>
        <authorList>
            <person name="Beijen E.P.W."/>
            <person name="Ohm R.A."/>
        </authorList>
    </citation>
    <scope>NUCLEOTIDE SEQUENCE [LARGE SCALE GENOMIC DNA]</scope>
    <source>
        <strain evidence="2 3">CBS 150709</strain>
    </source>
</reference>
<evidence type="ECO:0000313" key="3">
    <source>
        <dbReference type="Proteomes" id="UP001287286"/>
    </source>
</evidence>
<evidence type="ECO:0000313" key="2">
    <source>
        <dbReference type="EMBL" id="KAK4094588.1"/>
    </source>
</evidence>
<proteinExistence type="predicted"/>
<evidence type="ECO:0000256" key="1">
    <source>
        <dbReference type="SAM" id="MobiDB-lite"/>
    </source>
</evidence>
<dbReference type="Proteomes" id="UP001287286">
    <property type="component" value="Unassembled WGS sequence"/>
</dbReference>
<feature type="region of interest" description="Disordered" evidence="1">
    <location>
        <begin position="1"/>
        <end position="62"/>
    </location>
</feature>
<keyword evidence="3" id="KW-1185">Reference proteome</keyword>
<accession>A0ABR0CDT0</accession>
<feature type="region of interest" description="Disordered" evidence="1">
    <location>
        <begin position="310"/>
        <end position="334"/>
    </location>
</feature>
<gene>
    <name evidence="2" type="ORF">Purlil1_1193</name>
</gene>